<dbReference type="AlphaFoldDB" id="A0A0R3LP82"/>
<keyword evidence="2" id="KW-1185">Reference proteome</keyword>
<dbReference type="OrthoDB" id="5455995at2"/>
<evidence type="ECO:0000313" key="1">
    <source>
        <dbReference type="EMBL" id="KRR09570.1"/>
    </source>
</evidence>
<comment type="caution">
    <text evidence="1">The sequence shown here is derived from an EMBL/GenBank/DDBJ whole genome shotgun (WGS) entry which is preliminary data.</text>
</comment>
<dbReference type="Proteomes" id="UP000050863">
    <property type="component" value="Unassembled WGS sequence"/>
</dbReference>
<dbReference type="InterPro" id="IPR048922">
    <property type="entry name" value="Bbp16"/>
</dbReference>
<proteinExistence type="predicted"/>
<dbReference type="EMBL" id="LLXZ01000071">
    <property type="protein sequence ID" value="KRR09570.1"/>
    <property type="molecule type" value="Genomic_DNA"/>
</dbReference>
<name>A0A0R3LP82_9BRAD</name>
<protein>
    <submittedName>
        <fullName evidence="1">Uncharacterized protein</fullName>
    </submittedName>
</protein>
<dbReference type="RefSeq" id="WP_057835435.1">
    <property type="nucleotide sequence ID" value="NZ_LLXZ01000071.1"/>
</dbReference>
<dbReference type="STRING" id="280332.CQ12_13870"/>
<sequence length="165" mass="17111">MFTDSQELLSDAQALTATAISTKVYDLLPSGGAVGSGRPGGPVANTTVNIAGKPMYLYIYVHTVLDSAGEAATLTATVESSADTSNGSSTVHWTSGLIAEATLATGYWVAKGVALPPGTYKRYVCVKYTVGTENFTSGKVSAWLSDTPQAANSDEYARGTHHGLN</sequence>
<organism evidence="1 2">
    <name type="scientific">Bradyrhizobium jicamae</name>
    <dbReference type="NCBI Taxonomy" id="280332"/>
    <lineage>
        <taxon>Bacteria</taxon>
        <taxon>Pseudomonadati</taxon>
        <taxon>Pseudomonadota</taxon>
        <taxon>Alphaproteobacteria</taxon>
        <taxon>Hyphomicrobiales</taxon>
        <taxon>Nitrobacteraceae</taxon>
        <taxon>Bradyrhizobium</taxon>
    </lineage>
</organism>
<accession>A0A0R3LP82</accession>
<dbReference type="Gene3D" id="2.60.120.1110">
    <property type="match status" value="1"/>
</dbReference>
<dbReference type="Pfam" id="PF21190">
    <property type="entry name" value="Bbp16"/>
    <property type="match status" value="1"/>
</dbReference>
<evidence type="ECO:0000313" key="2">
    <source>
        <dbReference type="Proteomes" id="UP000050863"/>
    </source>
</evidence>
<reference evidence="1 2" key="1">
    <citation type="submission" date="2014-03" db="EMBL/GenBank/DDBJ databases">
        <title>Bradyrhizobium valentinum sp. nov., isolated from effective nodules of Lupinus mariae-josephae, a lupine endemic of basic-lime soils in Eastern Spain.</title>
        <authorList>
            <person name="Duran D."/>
            <person name="Rey L."/>
            <person name="Navarro A."/>
            <person name="Busquets A."/>
            <person name="Imperial J."/>
            <person name="Ruiz-Argueso T."/>
        </authorList>
    </citation>
    <scope>NUCLEOTIDE SEQUENCE [LARGE SCALE GENOMIC DNA]</scope>
    <source>
        <strain evidence="1 2">PAC68</strain>
    </source>
</reference>
<gene>
    <name evidence="1" type="ORF">CQ12_13870</name>
</gene>